<proteinExistence type="predicted"/>
<dbReference type="EMBL" id="JAODUP010000719">
    <property type="protein sequence ID" value="KAK2144930.1"/>
    <property type="molecule type" value="Genomic_DNA"/>
</dbReference>
<organism evidence="1 2">
    <name type="scientific">Paralvinella palmiformis</name>
    <dbReference type="NCBI Taxonomy" id="53620"/>
    <lineage>
        <taxon>Eukaryota</taxon>
        <taxon>Metazoa</taxon>
        <taxon>Spiralia</taxon>
        <taxon>Lophotrochozoa</taxon>
        <taxon>Annelida</taxon>
        <taxon>Polychaeta</taxon>
        <taxon>Sedentaria</taxon>
        <taxon>Canalipalpata</taxon>
        <taxon>Terebellida</taxon>
        <taxon>Terebelliformia</taxon>
        <taxon>Alvinellidae</taxon>
        <taxon>Paralvinella</taxon>
    </lineage>
</organism>
<dbReference type="SUPFAM" id="SSF63829">
    <property type="entry name" value="Calcium-dependent phosphotriesterase"/>
    <property type="match status" value="1"/>
</dbReference>
<protein>
    <submittedName>
        <fullName evidence="1">Uncharacterized protein</fullName>
    </submittedName>
</protein>
<evidence type="ECO:0000313" key="2">
    <source>
        <dbReference type="Proteomes" id="UP001208570"/>
    </source>
</evidence>
<dbReference type="InterPro" id="IPR011042">
    <property type="entry name" value="6-blade_b-propeller_TolB-like"/>
</dbReference>
<dbReference type="Proteomes" id="UP001208570">
    <property type="component" value="Unassembled WGS sequence"/>
</dbReference>
<comment type="caution">
    <text evidence="1">The sequence shown here is derived from an EMBL/GenBank/DDBJ whole genome shotgun (WGS) entry which is preliminary data.</text>
</comment>
<dbReference type="Gene3D" id="3.30.460.90">
    <property type="match status" value="1"/>
</dbReference>
<dbReference type="AlphaFoldDB" id="A0AAD9J2T0"/>
<sequence>MNRQLEAIWNTKENKEEFLDVISLINESQHVEDSLKRACELQMAIQQLHHRQCFIGDLDRYYEVLVSKCQPEKSIGPELVTQILKDVCRKLASNFPEFKCHLLGTGSYHDHTKIGTLDEMDFIMKLQYNSYRDYKLRITKDKFCEIICSESSYFQKYLSLYGGILNIIEFRSCFKSALSAAIQEICEENKTGFGGYNRPHFSGFRENGPAMTITIADISVDLTLVLEAPKHFMWKILNEKADPDVLRYMRKHLPGYTKMGLIVLLPNVCEVSTSWMETNLLKRNSVIRKTLIICKYYKESLLNVEWPCLKMFYEHIIQHAEKFDLQEMNTKYLYKMMSDDSPEVLILHEATRVRPVTEELSSLQTKLRQLIGNMGSLALHPSLAEIVNEQAKSLIGTTSFIFKTLILKEFCRKPILSTSECVLLVLTRYQQQLVVGKKPKIIHALLGKSLPILKIYQLDDELNVMGALVDIHKRHVVDIVQELHAFTNRSRSMSGKGTIYAEPRLMCQMQLDIEEQKTVNFFCYPILEGLILDSDYLDSGDLIIAAYGSLRVYNGHGNLTTHPIQEVVLNFVSSVSIDRKRQTIAVTQWSEKRGPGSLHVFILDRDSFTHQQYDISVEPMAVAVTKTGDYIVAGHGLQKYNNKGREVWNNDLVHSANVLCVDHQNNILVNVDNSDVFIFNQYGDVLLALSSKLLSLKPSGICVADDDDDDDDDGGGAIFVCDETSNSVLLFDKQYNYVR</sequence>
<gene>
    <name evidence="1" type="ORF">LSH36_719g01007</name>
</gene>
<reference evidence="1" key="1">
    <citation type="journal article" date="2023" name="Mol. Biol. Evol.">
        <title>Third-Generation Sequencing Reveals the Adaptive Role of the Epigenome in Three Deep-Sea Polychaetes.</title>
        <authorList>
            <person name="Perez M."/>
            <person name="Aroh O."/>
            <person name="Sun Y."/>
            <person name="Lan Y."/>
            <person name="Juniper S.K."/>
            <person name="Young C.R."/>
            <person name="Angers B."/>
            <person name="Qian P.Y."/>
        </authorList>
    </citation>
    <scope>NUCLEOTIDE SEQUENCE</scope>
    <source>
        <strain evidence="1">P08H-3</strain>
    </source>
</reference>
<accession>A0AAD9J2T0</accession>
<evidence type="ECO:0000313" key="1">
    <source>
        <dbReference type="EMBL" id="KAK2144930.1"/>
    </source>
</evidence>
<dbReference type="Gene3D" id="2.120.10.30">
    <property type="entry name" value="TolB, C-terminal domain"/>
    <property type="match status" value="1"/>
</dbReference>
<name>A0AAD9J2T0_9ANNE</name>
<keyword evidence="2" id="KW-1185">Reference proteome</keyword>
<feature type="non-terminal residue" evidence="1">
    <location>
        <position position="739"/>
    </location>
</feature>